<accession>A0A5Y3AFM5</accession>
<evidence type="ECO:0000313" key="2">
    <source>
        <dbReference type="EMBL" id="ECG8482430.1"/>
    </source>
</evidence>
<name>A0A5Y3AFM5_SALER</name>
<evidence type="ECO:0000313" key="3">
    <source>
        <dbReference type="EMBL" id="ECX9449946.1"/>
    </source>
</evidence>
<keyword evidence="1" id="KW-1133">Transmembrane helix</keyword>
<dbReference type="AlphaFoldDB" id="A0A5Y3AFM5"/>
<sequence>CIDNWDKILFIMFGKGNIEYRTSIVQMQGINFWQPIVYGIIITIIMPFLSRAIEFFHLKSDRYYLYSFLQKGLS</sequence>
<comment type="caution">
    <text evidence="2">The sequence shown here is derived from an EMBL/GenBank/DDBJ whole genome shotgun (WGS) entry which is preliminary data.</text>
</comment>
<dbReference type="EMBL" id="AAIPRU010000091">
    <property type="protein sequence ID" value="ECG8482430.1"/>
    <property type="molecule type" value="Genomic_DNA"/>
</dbReference>
<reference evidence="3" key="2">
    <citation type="submission" date="2019-09" db="EMBL/GenBank/DDBJ databases">
        <authorList>
            <consortium name="NARMS: The National Antimicrobial Resistance Monitoring System"/>
        </authorList>
    </citation>
    <scope>NUCLEOTIDE SEQUENCE</scope>
    <source>
        <strain evidence="3">19PA09CB17-S</strain>
    </source>
</reference>
<keyword evidence="1" id="KW-0472">Membrane</keyword>
<protein>
    <submittedName>
        <fullName evidence="2">Uncharacterized protein</fullName>
    </submittedName>
</protein>
<feature type="transmembrane region" description="Helical" evidence="1">
    <location>
        <begin position="32"/>
        <end position="53"/>
    </location>
</feature>
<organism evidence="2">
    <name type="scientific">Salmonella enterica</name>
    <name type="common">Salmonella choleraesuis</name>
    <dbReference type="NCBI Taxonomy" id="28901"/>
    <lineage>
        <taxon>Bacteria</taxon>
        <taxon>Pseudomonadati</taxon>
        <taxon>Pseudomonadota</taxon>
        <taxon>Gammaproteobacteria</taxon>
        <taxon>Enterobacterales</taxon>
        <taxon>Enterobacteriaceae</taxon>
        <taxon>Salmonella</taxon>
    </lineage>
</organism>
<evidence type="ECO:0000256" key="1">
    <source>
        <dbReference type="SAM" id="Phobius"/>
    </source>
</evidence>
<gene>
    <name evidence="3" type="ORF">F6168_23380</name>
    <name evidence="2" type="ORF">FNQ99_23145</name>
</gene>
<keyword evidence="1" id="KW-0812">Transmembrane</keyword>
<proteinExistence type="predicted"/>
<feature type="non-terminal residue" evidence="2">
    <location>
        <position position="1"/>
    </location>
</feature>
<dbReference type="EMBL" id="AALBLR010000071">
    <property type="protein sequence ID" value="ECX9449946.1"/>
    <property type="molecule type" value="Genomic_DNA"/>
</dbReference>
<reference evidence="2" key="1">
    <citation type="submission" date="2019-07" db="EMBL/GenBank/DDBJ databases">
        <authorList>
            <consortium name="GenomeTrakr network: Whole genome sequencing for foodborne pathogen traceback"/>
        </authorList>
    </citation>
    <scope>NUCLEOTIDE SEQUENCE</scope>
    <source>
        <strain evidence="2">FSIS31902283</strain>
    </source>
</reference>